<reference evidence="3" key="1">
    <citation type="journal article" date="2017" name="Nat. Ecol. Evol.">
        <title>Genome expansion and lineage-specific genetic innovations in the forest pathogenic fungi Armillaria.</title>
        <authorList>
            <person name="Sipos G."/>
            <person name="Prasanna A.N."/>
            <person name="Walter M.C."/>
            <person name="O'Connor E."/>
            <person name="Balint B."/>
            <person name="Krizsan K."/>
            <person name="Kiss B."/>
            <person name="Hess J."/>
            <person name="Varga T."/>
            <person name="Slot J."/>
            <person name="Riley R."/>
            <person name="Boka B."/>
            <person name="Rigling D."/>
            <person name="Barry K."/>
            <person name="Lee J."/>
            <person name="Mihaltcheva S."/>
            <person name="LaButti K."/>
            <person name="Lipzen A."/>
            <person name="Waldron R."/>
            <person name="Moloney N.M."/>
            <person name="Sperisen C."/>
            <person name="Kredics L."/>
            <person name="Vagvoelgyi C."/>
            <person name="Patrignani A."/>
            <person name="Fitzpatrick D."/>
            <person name="Nagy I."/>
            <person name="Doyle S."/>
            <person name="Anderson J.B."/>
            <person name="Grigoriev I.V."/>
            <person name="Gueldener U."/>
            <person name="Muensterkoetter M."/>
            <person name="Nagy L.G."/>
        </authorList>
    </citation>
    <scope>NUCLEOTIDE SEQUENCE [LARGE SCALE GENOMIC DNA]</scope>
    <source>
        <strain evidence="3">28-4</strain>
    </source>
</reference>
<feature type="region of interest" description="Disordered" evidence="1">
    <location>
        <begin position="35"/>
        <end position="145"/>
    </location>
</feature>
<evidence type="ECO:0000256" key="1">
    <source>
        <dbReference type="SAM" id="MobiDB-lite"/>
    </source>
</evidence>
<accession>A0A2H3AN39</accession>
<name>A0A2H3AN39_9AGAR</name>
<proteinExistence type="predicted"/>
<sequence>LLYPRQVDLYALPTAKPLVTVPKFRAKVFALETYAPEEGDTEVDSDEEIDEMPETSRGGRTLHPASRERDLPQPKKQRMGSYEKEPEGDLMYPGSPVNLSEMDQSFRPLSPVPTASVPLLSNRPPTPIPPRLVQEPPKEKPVHYMGQTLGPVVNPKVFTSNLQTMGATFVAIEKARRFRNGDKVEHSNPQRVVDEEDSEWDSCASSSPSPEPLEPALITEMPMGPATRSPLSPEPPLPSPPPHYYRDFEVPRIFVESPEPMSGYNSDSPTPSTPSSHSSLPSLRSCSDSDDSDDAYSPLSLDELTRGNMKSKYFAMEPVRLGKETKAALADLPNEPRYFVHRTSEANEHGDNTAFTYITSQHADEWRPAHKFMPTDNGPISPHPFSLVDNQYIYQVLQTFSGPIDNSPLQHVRNELVNPFNPLYDSLRGVDEYKIATLALKIYDLITELDVRLDQWRETQPRISRAELEKIRITIFRAHTERYRLEDTGDWGRYLIMQGVADTPASTRIVSFSDADLGITGTHTDSQIAKDSSEGEIAPTPRVIIFLKPGEMMPGKEHIAEAVRNQENLETYKILDGDPPFTFLNAAITEIPEVYLNPWRPVLSHLRIIRIFIHRFLGLICKQFLSQQWRRAIDHLSPEDDARHYFYWHNELFRFLDPSFPTYLQGFNHRCMRVDSEAGGLRTTRPPRNPFLTTSEDELLYHAASLFEFEGRGELANCIRYAWGVEPILSEQARVLFEQGFIEPIDYYDAEGRHRAFRGDEFDLQYYDEVD</sequence>
<feature type="region of interest" description="Disordered" evidence="1">
    <location>
        <begin position="257"/>
        <end position="300"/>
    </location>
</feature>
<feature type="compositionally biased region" description="Acidic residues" evidence="1">
    <location>
        <begin position="35"/>
        <end position="53"/>
    </location>
</feature>
<organism evidence="2 3">
    <name type="scientific">Armillaria solidipes</name>
    <dbReference type="NCBI Taxonomy" id="1076256"/>
    <lineage>
        <taxon>Eukaryota</taxon>
        <taxon>Fungi</taxon>
        <taxon>Dikarya</taxon>
        <taxon>Basidiomycota</taxon>
        <taxon>Agaricomycotina</taxon>
        <taxon>Agaricomycetes</taxon>
        <taxon>Agaricomycetidae</taxon>
        <taxon>Agaricales</taxon>
        <taxon>Marasmiineae</taxon>
        <taxon>Physalacriaceae</taxon>
        <taxon>Armillaria</taxon>
    </lineage>
</organism>
<dbReference type="EMBL" id="KZ293584">
    <property type="protein sequence ID" value="PBK58194.1"/>
    <property type="molecule type" value="Genomic_DNA"/>
</dbReference>
<evidence type="ECO:0000313" key="3">
    <source>
        <dbReference type="Proteomes" id="UP000218334"/>
    </source>
</evidence>
<dbReference type="STRING" id="1076256.A0A2H3AN39"/>
<feature type="compositionally biased region" description="Pro residues" evidence="1">
    <location>
        <begin position="232"/>
        <end position="243"/>
    </location>
</feature>
<evidence type="ECO:0000313" key="2">
    <source>
        <dbReference type="EMBL" id="PBK58194.1"/>
    </source>
</evidence>
<feature type="region of interest" description="Disordered" evidence="1">
    <location>
        <begin position="181"/>
        <end position="245"/>
    </location>
</feature>
<protein>
    <submittedName>
        <fullName evidence="2">Uncharacterized protein</fullName>
    </submittedName>
</protein>
<dbReference type="AlphaFoldDB" id="A0A2H3AN39"/>
<feature type="compositionally biased region" description="Low complexity" evidence="1">
    <location>
        <begin position="266"/>
        <end position="286"/>
    </location>
</feature>
<dbReference type="Proteomes" id="UP000218334">
    <property type="component" value="Unassembled WGS sequence"/>
</dbReference>
<gene>
    <name evidence="2" type="ORF">ARMSODRAFT_984042</name>
</gene>
<feature type="non-terminal residue" evidence="2">
    <location>
        <position position="1"/>
    </location>
</feature>
<keyword evidence="3" id="KW-1185">Reference proteome</keyword>